<organism evidence="2 3">
    <name type="scientific">Tumebacillus lipolyticus</name>
    <dbReference type="NCBI Taxonomy" id="1280370"/>
    <lineage>
        <taxon>Bacteria</taxon>
        <taxon>Bacillati</taxon>
        <taxon>Bacillota</taxon>
        <taxon>Bacilli</taxon>
        <taxon>Bacillales</taxon>
        <taxon>Alicyclobacillaceae</taxon>
        <taxon>Tumebacillus</taxon>
    </lineage>
</organism>
<dbReference type="RefSeq" id="WP_386045143.1">
    <property type="nucleotide sequence ID" value="NZ_JBHUIO010000005.1"/>
</dbReference>
<dbReference type="InterPro" id="IPR050266">
    <property type="entry name" value="AB_hydrolase_sf"/>
</dbReference>
<feature type="domain" description="AB hydrolase-1" evidence="1">
    <location>
        <begin position="28"/>
        <end position="254"/>
    </location>
</feature>
<evidence type="ECO:0000313" key="2">
    <source>
        <dbReference type="EMBL" id="MFD2169751.1"/>
    </source>
</evidence>
<dbReference type="PRINTS" id="PR00412">
    <property type="entry name" value="EPOXHYDRLASE"/>
</dbReference>
<dbReference type="PANTHER" id="PTHR43798">
    <property type="entry name" value="MONOACYLGLYCEROL LIPASE"/>
    <property type="match status" value="1"/>
</dbReference>
<dbReference type="SUPFAM" id="SSF53474">
    <property type="entry name" value="alpha/beta-Hydrolases"/>
    <property type="match status" value="1"/>
</dbReference>
<protein>
    <submittedName>
        <fullName evidence="2">Alpha/beta fold hydrolase</fullName>
    </submittedName>
</protein>
<dbReference type="PRINTS" id="PR00111">
    <property type="entry name" value="ABHYDROLASE"/>
</dbReference>
<proteinExistence type="predicted"/>
<gene>
    <name evidence="2" type="ORF">ACFSOY_07050</name>
</gene>
<dbReference type="InterPro" id="IPR029058">
    <property type="entry name" value="AB_hydrolase_fold"/>
</dbReference>
<dbReference type="GO" id="GO:0016787">
    <property type="term" value="F:hydrolase activity"/>
    <property type="evidence" value="ECO:0007669"/>
    <property type="project" value="UniProtKB-KW"/>
</dbReference>
<dbReference type="Pfam" id="PF00561">
    <property type="entry name" value="Abhydrolase_1"/>
    <property type="match status" value="1"/>
</dbReference>
<evidence type="ECO:0000259" key="1">
    <source>
        <dbReference type="Pfam" id="PF00561"/>
    </source>
</evidence>
<sequence length="269" mass="30053">MTTTNLHVGYFAHNGTEIYYETMGEGHPLVLIHGVDIDCRMWDSSFAALSHTFKVIRFDLRGFGKTKMTADPFSFFDDLNALLQHLGIEQTYVCGLSFGGYLALEFTLAHPEKVEKLVLCASALLGHPLSPQRELAKSEFIKIVQSGDVERGIEENVQQWLYGPGQTGERIAPEVSDLFRAMSAHAFSLPDAHNMPRFIDPPVIERLGEISAETLVLTGGLDYIDFAQIAQKLTSELQQATHIELPNTAHLFPMEVPKQFTKLLSDFLK</sequence>
<dbReference type="InterPro" id="IPR000073">
    <property type="entry name" value="AB_hydrolase_1"/>
</dbReference>
<dbReference type="Proteomes" id="UP001597343">
    <property type="component" value="Unassembled WGS sequence"/>
</dbReference>
<keyword evidence="2" id="KW-0378">Hydrolase</keyword>
<dbReference type="InterPro" id="IPR000639">
    <property type="entry name" value="Epox_hydrolase-like"/>
</dbReference>
<keyword evidence="3" id="KW-1185">Reference proteome</keyword>
<evidence type="ECO:0000313" key="3">
    <source>
        <dbReference type="Proteomes" id="UP001597343"/>
    </source>
</evidence>
<accession>A0ABW4ZWT2</accession>
<dbReference type="EMBL" id="JBHUIO010000005">
    <property type="protein sequence ID" value="MFD2169751.1"/>
    <property type="molecule type" value="Genomic_DNA"/>
</dbReference>
<reference evidence="3" key="1">
    <citation type="journal article" date="2019" name="Int. J. Syst. Evol. Microbiol.">
        <title>The Global Catalogue of Microorganisms (GCM) 10K type strain sequencing project: providing services to taxonomists for standard genome sequencing and annotation.</title>
        <authorList>
            <consortium name="The Broad Institute Genomics Platform"/>
            <consortium name="The Broad Institute Genome Sequencing Center for Infectious Disease"/>
            <person name="Wu L."/>
            <person name="Ma J."/>
        </authorList>
    </citation>
    <scope>NUCLEOTIDE SEQUENCE [LARGE SCALE GENOMIC DNA]</scope>
    <source>
        <strain evidence="3">CGMCC 1.13574</strain>
    </source>
</reference>
<comment type="caution">
    <text evidence="2">The sequence shown here is derived from an EMBL/GenBank/DDBJ whole genome shotgun (WGS) entry which is preliminary data.</text>
</comment>
<dbReference type="Gene3D" id="3.40.50.1820">
    <property type="entry name" value="alpha/beta hydrolase"/>
    <property type="match status" value="1"/>
</dbReference>
<name>A0ABW4ZWT2_9BACL</name>